<accession>A0ACC1CDY9</accession>
<proteinExistence type="predicted"/>
<gene>
    <name evidence="1" type="ORF">Patl1_00561</name>
</gene>
<evidence type="ECO:0000313" key="1">
    <source>
        <dbReference type="EMBL" id="KAJ0113801.1"/>
    </source>
</evidence>
<dbReference type="EMBL" id="CM047897">
    <property type="protein sequence ID" value="KAJ0113801.1"/>
    <property type="molecule type" value="Genomic_DNA"/>
</dbReference>
<keyword evidence="2" id="KW-1185">Reference proteome</keyword>
<organism evidence="1 2">
    <name type="scientific">Pistacia atlantica</name>
    <dbReference type="NCBI Taxonomy" id="434234"/>
    <lineage>
        <taxon>Eukaryota</taxon>
        <taxon>Viridiplantae</taxon>
        <taxon>Streptophyta</taxon>
        <taxon>Embryophyta</taxon>
        <taxon>Tracheophyta</taxon>
        <taxon>Spermatophyta</taxon>
        <taxon>Magnoliopsida</taxon>
        <taxon>eudicotyledons</taxon>
        <taxon>Gunneridae</taxon>
        <taxon>Pentapetalae</taxon>
        <taxon>rosids</taxon>
        <taxon>malvids</taxon>
        <taxon>Sapindales</taxon>
        <taxon>Anacardiaceae</taxon>
        <taxon>Pistacia</taxon>
    </lineage>
</organism>
<comment type="caution">
    <text evidence="1">The sequence shown here is derived from an EMBL/GenBank/DDBJ whole genome shotgun (WGS) entry which is preliminary data.</text>
</comment>
<name>A0ACC1CDY9_9ROSI</name>
<reference evidence="2" key="1">
    <citation type="journal article" date="2023" name="G3 (Bethesda)">
        <title>Genome assembly and association tests identify interacting loci associated with vigor, precocity, and sex in interspecific pistachio rootstocks.</title>
        <authorList>
            <person name="Palmer W."/>
            <person name="Jacygrad E."/>
            <person name="Sagayaradj S."/>
            <person name="Cavanaugh K."/>
            <person name="Han R."/>
            <person name="Bertier L."/>
            <person name="Beede B."/>
            <person name="Kafkas S."/>
            <person name="Golino D."/>
            <person name="Preece J."/>
            <person name="Michelmore R."/>
        </authorList>
    </citation>
    <scope>NUCLEOTIDE SEQUENCE [LARGE SCALE GENOMIC DNA]</scope>
</reference>
<dbReference type="Proteomes" id="UP001164250">
    <property type="component" value="Chromosome 1"/>
</dbReference>
<sequence>MPEWQLDRLLQQYGLPISQNVQEKRKLAIGTFLWPKW</sequence>
<protein>
    <submittedName>
        <fullName evidence="1">Uncharacterized protein</fullName>
    </submittedName>
</protein>
<evidence type="ECO:0000313" key="2">
    <source>
        <dbReference type="Proteomes" id="UP001164250"/>
    </source>
</evidence>